<dbReference type="RefSeq" id="WP_144884485.1">
    <property type="nucleotide sequence ID" value="NZ_VLLE01000002.1"/>
</dbReference>
<evidence type="ECO:0000256" key="6">
    <source>
        <dbReference type="ARBA" id="ARBA00012756"/>
    </source>
</evidence>
<dbReference type="Pfam" id="PF16353">
    <property type="entry name" value="LacZ_4"/>
    <property type="match status" value="1"/>
</dbReference>
<comment type="similarity">
    <text evidence="4 12">Belongs to the glycosyl hydrolase 2 family.</text>
</comment>
<gene>
    <name evidence="15" type="ORF">IQ13_0684</name>
</gene>
<dbReference type="Gene3D" id="2.60.40.10">
    <property type="entry name" value="Immunoglobulins"/>
    <property type="match status" value="2"/>
</dbReference>
<dbReference type="PRINTS" id="PR00132">
    <property type="entry name" value="GLHYDRLASE2"/>
</dbReference>
<evidence type="ECO:0000313" key="16">
    <source>
        <dbReference type="Proteomes" id="UP000316167"/>
    </source>
</evidence>
<dbReference type="AlphaFoldDB" id="A0A562SW94"/>
<dbReference type="GO" id="GO:0009341">
    <property type="term" value="C:beta-galactosidase complex"/>
    <property type="evidence" value="ECO:0007669"/>
    <property type="project" value="InterPro"/>
</dbReference>
<feature type="chain" id="PRO_5022146598" description="Beta-galactosidase" evidence="13">
    <location>
        <begin position="29"/>
        <end position="1048"/>
    </location>
</feature>
<comment type="cofactor">
    <cofactor evidence="2">
        <name>Ca(2+)</name>
        <dbReference type="ChEBI" id="CHEBI:29108"/>
    </cofactor>
</comment>
<evidence type="ECO:0000256" key="2">
    <source>
        <dbReference type="ARBA" id="ARBA00001913"/>
    </source>
</evidence>
<dbReference type="InterPro" id="IPR017853">
    <property type="entry name" value="GH"/>
</dbReference>
<dbReference type="GO" id="GO:0005990">
    <property type="term" value="P:lactose catabolic process"/>
    <property type="evidence" value="ECO:0007669"/>
    <property type="project" value="TreeGrafter"/>
</dbReference>
<dbReference type="GO" id="GO:0030246">
    <property type="term" value="F:carbohydrate binding"/>
    <property type="evidence" value="ECO:0007669"/>
    <property type="project" value="InterPro"/>
</dbReference>
<comment type="subunit">
    <text evidence="5">Monomer.</text>
</comment>
<evidence type="ECO:0000313" key="15">
    <source>
        <dbReference type="EMBL" id="TWI85521.1"/>
    </source>
</evidence>
<dbReference type="Gene3D" id="2.70.98.10">
    <property type="match status" value="1"/>
</dbReference>
<dbReference type="Proteomes" id="UP000316167">
    <property type="component" value="Unassembled WGS sequence"/>
</dbReference>
<proteinExistence type="inferred from homology"/>
<dbReference type="InterPro" id="IPR008979">
    <property type="entry name" value="Galactose-bd-like_sf"/>
</dbReference>
<dbReference type="OrthoDB" id="9801077at2"/>
<comment type="cofactor">
    <cofactor evidence="3">
        <name>Na(+)</name>
        <dbReference type="ChEBI" id="CHEBI:29101"/>
    </cofactor>
</comment>
<dbReference type="PROSITE" id="PS00719">
    <property type="entry name" value="GLYCOSYL_HYDROL_F2_1"/>
    <property type="match status" value="1"/>
</dbReference>
<dbReference type="SUPFAM" id="SSF51445">
    <property type="entry name" value="(Trans)glycosidases"/>
    <property type="match status" value="1"/>
</dbReference>
<dbReference type="Pfam" id="PF02837">
    <property type="entry name" value="Glyco_hydro_2_N"/>
    <property type="match status" value="1"/>
</dbReference>
<dbReference type="Gene3D" id="3.20.20.80">
    <property type="entry name" value="Glycosidases"/>
    <property type="match status" value="1"/>
</dbReference>
<evidence type="ECO:0000256" key="10">
    <source>
        <dbReference type="ARBA" id="ARBA00023295"/>
    </source>
</evidence>
<evidence type="ECO:0000256" key="5">
    <source>
        <dbReference type="ARBA" id="ARBA00011245"/>
    </source>
</evidence>
<dbReference type="EC" id="3.2.1.23" evidence="6 12"/>
<dbReference type="PROSITE" id="PS00608">
    <property type="entry name" value="GLYCOSYL_HYDROL_F2_2"/>
    <property type="match status" value="1"/>
</dbReference>
<dbReference type="InterPro" id="IPR004199">
    <property type="entry name" value="B-gal_small/dom_5"/>
</dbReference>
<keyword evidence="8 12" id="KW-0378">Hydrolase</keyword>
<comment type="catalytic activity">
    <reaction evidence="1 12">
        <text>Hydrolysis of terminal non-reducing beta-D-galactose residues in beta-D-galactosides.</text>
        <dbReference type="EC" id="3.2.1.23"/>
    </reaction>
</comment>
<name>A0A562SW94_9BACT</name>
<dbReference type="Pfam" id="PF00703">
    <property type="entry name" value="Glyco_hydro_2"/>
    <property type="match status" value="1"/>
</dbReference>
<accession>A0A562SW94</accession>
<evidence type="ECO:0000259" key="14">
    <source>
        <dbReference type="SMART" id="SM01038"/>
    </source>
</evidence>
<protein>
    <recommendedName>
        <fullName evidence="7 12">Beta-galactosidase</fullName>
        <ecNumber evidence="6 12">3.2.1.23</ecNumber>
    </recommendedName>
    <alternativeName>
        <fullName evidence="11 12">Lactase</fullName>
    </alternativeName>
</protein>
<dbReference type="SUPFAM" id="SSF74650">
    <property type="entry name" value="Galactose mutarotase-like"/>
    <property type="match status" value="1"/>
</dbReference>
<feature type="signal peptide" evidence="13">
    <location>
        <begin position="1"/>
        <end position="28"/>
    </location>
</feature>
<dbReference type="Gene3D" id="2.60.120.260">
    <property type="entry name" value="Galactose-binding domain-like"/>
    <property type="match status" value="1"/>
</dbReference>
<keyword evidence="16" id="KW-1185">Reference proteome</keyword>
<evidence type="ECO:0000256" key="13">
    <source>
        <dbReference type="SAM" id="SignalP"/>
    </source>
</evidence>
<dbReference type="InterPro" id="IPR006103">
    <property type="entry name" value="Glyco_hydro_2_cat"/>
</dbReference>
<keyword evidence="13" id="KW-0732">Signal</keyword>
<keyword evidence="9" id="KW-0106">Calcium</keyword>
<sequence>MKACLNNYCLARICCLLVLLLQISVCSAQSQHAPWENPKIVDENKEAPHTSFVLFNKKEDALSDDMQRSSFYQSLNGDWKFFYAPDISKGPRNFFETTYDDSRWNTLPVPSNWELKGFGTPIYTNIIYPFPKNPPFVGNDNPVGTYRKEFTVPENWNGKDVLLHFGSITGCAFVYVNGQKAGVTKASKTAAEFNITTYLQKGKNLLAVQVFRWHDGSYLEDQDFWRLSGIERDVFIYALPALSIWDMEVNADLDASYKNGLLNADVFLRKFKNNPIKDAVVAVELQDQSGKILFSQKKKVKDAADTLQQVSFKTTVTQPKQWSAETANLYNCIISLQDASGKIIHTTAVKIGFRKVEIKNAQLLVNGKKIMVHGVNRHEHDEYLGHVPTKELMIRDIQLMKQHNINAVRTAHYPNDPLWLKLCDEYGLYVVDEANVEIHGMGVLPGKIDTTNHPAYQPEWAPAIKDRVVRMVERDKNHASVIIWSMGNECGNGKVFRDTYQWIKQRDKSRPVLFEQAMEEWNTDIVSPMYPSIKYMKDYAKDVTKKRPFIMCEYAHAMGNSSGNFQEYFDIINSSPHMQGGFIWDWVDQGFKTKDENGKAYWAYGGDFGAGNLQNDENFCANGLVAADRSPHPGIYEVKKVYQDIVFKDRNWKSGIIQVQNNFNFISLAGYQFKWELLKNGVAVKSDTFSIAVQPSSAAEVKLNLPVLDESSEMMLNVYAVTRTATALVPAGHEVAREQFGGNSLQFFTQSNLRQGKLELVQADNIIHFKSGAISGSFNSKTGKFIAYQMDAVSLLNTFPEPYFWRAPTDNDFGNQMPQRLGFWRNAHNLLQLDTVKVYEQTKNGFVIDCYYRMTAVDVPYVITYELLNNGAVKVTATIDLQNKKLPEMPRFGMRLTVPKTYTQIDFYGRGPWENYSDRNTAAFVGIYQQKTADQFVKNYIRPQENGYKTDIRWVQLYDTGNNGIKITGVQPICFSALPYMTEDLDPGVTKKQQHPSDLNERKFTFVHVDLNQRGVGGDNSWGAYPHPPYLLTKNKYTYSYIIEPVTK</sequence>
<dbReference type="EMBL" id="VLLE01000002">
    <property type="protein sequence ID" value="TWI85521.1"/>
    <property type="molecule type" value="Genomic_DNA"/>
</dbReference>
<feature type="domain" description="Beta galactosidase small chain/" evidence="14">
    <location>
        <begin position="768"/>
        <end position="1044"/>
    </location>
</feature>
<dbReference type="InterPro" id="IPR023232">
    <property type="entry name" value="Glyco_hydro_2_AS"/>
</dbReference>
<evidence type="ECO:0000256" key="1">
    <source>
        <dbReference type="ARBA" id="ARBA00001412"/>
    </source>
</evidence>
<dbReference type="InterPro" id="IPR036156">
    <property type="entry name" value="Beta-gal/glucu_dom_sf"/>
</dbReference>
<evidence type="ECO:0000256" key="8">
    <source>
        <dbReference type="ARBA" id="ARBA00022801"/>
    </source>
</evidence>
<dbReference type="InterPro" id="IPR006102">
    <property type="entry name" value="Ig-like_GH2"/>
</dbReference>
<evidence type="ECO:0000256" key="3">
    <source>
        <dbReference type="ARBA" id="ARBA00001959"/>
    </source>
</evidence>
<dbReference type="PANTHER" id="PTHR46323">
    <property type="entry name" value="BETA-GALACTOSIDASE"/>
    <property type="match status" value="1"/>
</dbReference>
<dbReference type="InterPro" id="IPR006104">
    <property type="entry name" value="Glyco_hydro_2_N"/>
</dbReference>
<comment type="caution">
    <text evidence="15">The sequence shown here is derived from an EMBL/GenBank/DDBJ whole genome shotgun (WGS) entry which is preliminary data.</text>
</comment>
<dbReference type="Pfam" id="PF02929">
    <property type="entry name" value="Bgal_small_N"/>
    <property type="match status" value="1"/>
</dbReference>
<dbReference type="Pfam" id="PF02836">
    <property type="entry name" value="Glyco_hydro_2_C"/>
    <property type="match status" value="1"/>
</dbReference>
<organism evidence="15 16">
    <name type="scientific">Lacibacter cauensis</name>
    <dbReference type="NCBI Taxonomy" id="510947"/>
    <lineage>
        <taxon>Bacteria</taxon>
        <taxon>Pseudomonadati</taxon>
        <taxon>Bacteroidota</taxon>
        <taxon>Chitinophagia</taxon>
        <taxon>Chitinophagales</taxon>
        <taxon>Chitinophagaceae</taxon>
        <taxon>Lacibacter</taxon>
    </lineage>
</organism>
<dbReference type="FunFam" id="3.20.20.80:FF:000018">
    <property type="entry name" value="Beta-galactosidase"/>
    <property type="match status" value="1"/>
</dbReference>
<dbReference type="InterPro" id="IPR032312">
    <property type="entry name" value="LacZ_4"/>
</dbReference>
<dbReference type="GO" id="GO:0004565">
    <property type="term" value="F:beta-galactosidase activity"/>
    <property type="evidence" value="ECO:0007669"/>
    <property type="project" value="UniProtKB-EC"/>
</dbReference>
<dbReference type="SUPFAM" id="SSF49303">
    <property type="entry name" value="beta-Galactosidase/glucuronidase domain"/>
    <property type="match status" value="2"/>
</dbReference>
<dbReference type="InterPro" id="IPR013783">
    <property type="entry name" value="Ig-like_fold"/>
</dbReference>
<dbReference type="PANTHER" id="PTHR46323:SF2">
    <property type="entry name" value="BETA-GALACTOSIDASE"/>
    <property type="match status" value="1"/>
</dbReference>
<dbReference type="InterPro" id="IPR006101">
    <property type="entry name" value="Glyco_hydro_2"/>
</dbReference>
<reference evidence="15 16" key="1">
    <citation type="journal article" date="2015" name="Stand. Genomic Sci.">
        <title>Genomic Encyclopedia of Bacterial and Archaeal Type Strains, Phase III: the genomes of soil and plant-associated and newly described type strains.</title>
        <authorList>
            <person name="Whitman W.B."/>
            <person name="Woyke T."/>
            <person name="Klenk H.P."/>
            <person name="Zhou Y."/>
            <person name="Lilburn T.G."/>
            <person name="Beck B.J."/>
            <person name="De Vos P."/>
            <person name="Vandamme P."/>
            <person name="Eisen J.A."/>
            <person name="Garrity G."/>
            <person name="Hugenholtz P."/>
            <person name="Kyrpides N.C."/>
        </authorList>
    </citation>
    <scope>NUCLEOTIDE SEQUENCE [LARGE SCALE GENOMIC DNA]</scope>
    <source>
        <strain evidence="15 16">CGMCC 1.7271</strain>
    </source>
</reference>
<dbReference type="SMART" id="SM01038">
    <property type="entry name" value="Bgal_small_N"/>
    <property type="match status" value="1"/>
</dbReference>
<evidence type="ECO:0000256" key="4">
    <source>
        <dbReference type="ARBA" id="ARBA00007401"/>
    </source>
</evidence>
<dbReference type="InterPro" id="IPR011013">
    <property type="entry name" value="Gal_mutarotase_sf_dom"/>
</dbReference>
<dbReference type="InterPro" id="IPR023230">
    <property type="entry name" value="Glyco_hydro_2_CS"/>
</dbReference>
<evidence type="ECO:0000256" key="12">
    <source>
        <dbReference type="RuleBase" id="RU361154"/>
    </source>
</evidence>
<keyword evidence="10 12" id="KW-0326">Glycosidase</keyword>
<dbReference type="InterPro" id="IPR014718">
    <property type="entry name" value="GH-type_carb-bd"/>
</dbReference>
<evidence type="ECO:0000256" key="7">
    <source>
        <dbReference type="ARBA" id="ARBA00013303"/>
    </source>
</evidence>
<evidence type="ECO:0000256" key="11">
    <source>
        <dbReference type="ARBA" id="ARBA00032230"/>
    </source>
</evidence>
<evidence type="ECO:0000256" key="9">
    <source>
        <dbReference type="ARBA" id="ARBA00022837"/>
    </source>
</evidence>
<dbReference type="SUPFAM" id="SSF49785">
    <property type="entry name" value="Galactose-binding domain-like"/>
    <property type="match status" value="1"/>
</dbReference>
<dbReference type="InterPro" id="IPR050347">
    <property type="entry name" value="Bact_Beta-galactosidase"/>
</dbReference>